<evidence type="ECO:0000313" key="2">
    <source>
        <dbReference type="EMBL" id="MFC6440743.1"/>
    </source>
</evidence>
<gene>
    <name evidence="2" type="ORF">ACFP85_11375</name>
</gene>
<proteinExistence type="predicted"/>
<reference evidence="3" key="1">
    <citation type="journal article" date="2019" name="Int. J. Syst. Evol. Microbiol.">
        <title>The Global Catalogue of Microorganisms (GCM) 10K type strain sequencing project: providing services to taxonomists for standard genome sequencing and annotation.</title>
        <authorList>
            <consortium name="The Broad Institute Genomics Platform"/>
            <consortium name="The Broad Institute Genome Sequencing Center for Infectious Disease"/>
            <person name="Wu L."/>
            <person name="Ma J."/>
        </authorList>
    </citation>
    <scope>NUCLEOTIDE SEQUENCE [LARGE SCALE GENOMIC DNA]</scope>
    <source>
        <strain evidence="3">CGMCC 1.16031</strain>
    </source>
</reference>
<evidence type="ECO:0000313" key="3">
    <source>
        <dbReference type="Proteomes" id="UP001596364"/>
    </source>
</evidence>
<sequence>MQHKETLFALWLDNALDEQQRHEFEQLCIQDEAFAARVAAANYYAADAAEYTQMAMPRWDPKESFVIQATIPWWQGAWLPVSSMAMSVMAVMLVVFNVQLSATDGQLTMRFGSDEQRILAEVNARLDAYQQTQQLALADTVDKLVERQKLNNAELTNYLLTSSRQERREDFAEFIRFVNQQRSDDQVYYARQINALQDKVSDTPRRNGRATDNLEYQE</sequence>
<keyword evidence="3" id="KW-1185">Reference proteome</keyword>
<dbReference type="EMBL" id="JBHSUS010000001">
    <property type="protein sequence ID" value="MFC6440743.1"/>
    <property type="molecule type" value="Genomic_DNA"/>
</dbReference>
<evidence type="ECO:0008006" key="4">
    <source>
        <dbReference type="Google" id="ProtNLM"/>
    </source>
</evidence>
<organism evidence="2 3">
    <name type="scientific">Pseudobowmanella zhangzhouensis</name>
    <dbReference type="NCBI Taxonomy" id="1537679"/>
    <lineage>
        <taxon>Bacteria</taxon>
        <taxon>Pseudomonadati</taxon>
        <taxon>Pseudomonadota</taxon>
        <taxon>Gammaproteobacteria</taxon>
        <taxon>Alteromonadales</taxon>
        <taxon>Alteromonadaceae</taxon>
    </lineage>
</organism>
<name>A0ABW1XKZ6_9ALTE</name>
<feature type="region of interest" description="Disordered" evidence="1">
    <location>
        <begin position="199"/>
        <end position="218"/>
    </location>
</feature>
<dbReference type="RefSeq" id="WP_131259699.1">
    <property type="nucleotide sequence ID" value="NZ_JBHSUS010000001.1"/>
</dbReference>
<dbReference type="Proteomes" id="UP001596364">
    <property type="component" value="Unassembled WGS sequence"/>
</dbReference>
<accession>A0ABW1XKZ6</accession>
<protein>
    <recommendedName>
        <fullName evidence="4">Anti-sigma factor</fullName>
    </recommendedName>
</protein>
<evidence type="ECO:0000256" key="1">
    <source>
        <dbReference type="SAM" id="MobiDB-lite"/>
    </source>
</evidence>
<comment type="caution">
    <text evidence="2">The sequence shown here is derived from an EMBL/GenBank/DDBJ whole genome shotgun (WGS) entry which is preliminary data.</text>
</comment>